<dbReference type="Pfam" id="PF06258">
    <property type="entry name" value="Mito_fiss_Elm1"/>
    <property type="match status" value="1"/>
</dbReference>
<feature type="region of interest" description="Disordered" evidence="1">
    <location>
        <begin position="1"/>
        <end position="36"/>
    </location>
</feature>
<dbReference type="OrthoDB" id="272235at2"/>
<dbReference type="PANTHER" id="PTHR33986">
    <property type="entry name" value="OS02G0535700 PROTEIN"/>
    <property type="match status" value="1"/>
</dbReference>
<keyword evidence="3" id="KW-1185">Reference proteome</keyword>
<dbReference type="PANTHER" id="PTHR33986:SF15">
    <property type="entry name" value="MITOCHONDRIAL FISSION PROTEIN ELM1"/>
    <property type="match status" value="1"/>
</dbReference>
<dbReference type="Proteomes" id="UP000196655">
    <property type="component" value="Unassembled WGS sequence"/>
</dbReference>
<evidence type="ECO:0000313" key="3">
    <source>
        <dbReference type="Proteomes" id="UP000196655"/>
    </source>
</evidence>
<proteinExistence type="predicted"/>
<comment type="caution">
    <text evidence="2">The sequence shown here is derived from an EMBL/GenBank/DDBJ whole genome shotgun (WGS) entry which is preliminary data.</text>
</comment>
<evidence type="ECO:0008006" key="4">
    <source>
        <dbReference type="Google" id="ProtNLM"/>
    </source>
</evidence>
<sequence>MCGPPPGWPSTGVERPSGNRPARPSDGGFSASGAHAPNVRCAPVLEATTSRLTPPRFQTISRTAPAPSAMTDPADLSAIRCWIVSESKAGTIAQCRGVAEKLGVAAETRLVQRPDPAKSGLARRLNRRWTHIRNVHLNRIRPPWPELAISCGRQAEPAVMAATRRSGGSIFTVHLQVPTVGFDRFDLCFVGRHDWRPDFDGRDDVLPMVGAPHRVDAATVAGHRAAAEQRFGALPGRRAAVMIGGPNPGYGYSPERIDAIIAQLRGLQAEGWSLLVTTSRRSDPAVLPRLQQALAGDRGFVWDRTGESPYFQYLAIADAVLVTVDSITMTCEAASTGLPVFSIPLDETPGPYLEKFHRFHRDMQETLGLTRPFAGVIEPYAYTPLDEAGRIAGIIRDRLAARPRRP</sequence>
<evidence type="ECO:0000256" key="1">
    <source>
        <dbReference type="SAM" id="MobiDB-lite"/>
    </source>
</evidence>
<dbReference type="InterPro" id="IPR009367">
    <property type="entry name" value="Elm1-like"/>
</dbReference>
<accession>A0A211ZPC2</accession>
<dbReference type="STRING" id="1122125.GCA_000423185_02826"/>
<dbReference type="SUPFAM" id="SSF53756">
    <property type="entry name" value="UDP-Glycosyltransferase/glycogen phosphorylase"/>
    <property type="match status" value="1"/>
</dbReference>
<protein>
    <recommendedName>
        <fullName evidence="4">Nucleoside-diphosphate sugar epimerase</fullName>
    </recommendedName>
</protein>
<reference evidence="3" key="1">
    <citation type="submission" date="2017-05" db="EMBL/GenBank/DDBJ databases">
        <authorList>
            <person name="Macchi M."/>
            <person name="Festa S."/>
            <person name="Coppotelli B.M."/>
            <person name="Morelli I.S."/>
        </authorList>
    </citation>
    <scope>NUCLEOTIDE SEQUENCE [LARGE SCALE GENOMIC DNA]</scope>
    <source>
        <strain evidence="3">I</strain>
    </source>
</reference>
<organism evidence="2 3">
    <name type="scientific">Inquilinus limosus</name>
    <dbReference type="NCBI Taxonomy" id="171674"/>
    <lineage>
        <taxon>Bacteria</taxon>
        <taxon>Pseudomonadati</taxon>
        <taxon>Pseudomonadota</taxon>
        <taxon>Alphaproteobacteria</taxon>
        <taxon>Rhodospirillales</taxon>
        <taxon>Rhodospirillaceae</taxon>
        <taxon>Inquilinus</taxon>
    </lineage>
</organism>
<dbReference type="AlphaFoldDB" id="A0A211ZPC2"/>
<evidence type="ECO:0000313" key="2">
    <source>
        <dbReference type="EMBL" id="OWJ67036.1"/>
    </source>
</evidence>
<dbReference type="EMBL" id="NHON01000016">
    <property type="protein sequence ID" value="OWJ67036.1"/>
    <property type="molecule type" value="Genomic_DNA"/>
</dbReference>
<gene>
    <name evidence="2" type="ORF">BWR60_10870</name>
</gene>
<name>A0A211ZPC2_9PROT</name>